<dbReference type="EMBL" id="CYGY02000006">
    <property type="protein sequence ID" value="SIT35718.1"/>
    <property type="molecule type" value="Genomic_DNA"/>
</dbReference>
<keyword evidence="2" id="KW-0732">Signal</keyword>
<proteinExistence type="predicted"/>
<feature type="region of interest" description="Disordered" evidence="1">
    <location>
        <begin position="32"/>
        <end position="77"/>
    </location>
</feature>
<dbReference type="Proteomes" id="UP000195569">
    <property type="component" value="Unassembled WGS sequence"/>
</dbReference>
<keyword evidence="4" id="KW-1185">Reference proteome</keyword>
<feature type="chain" id="PRO_5012003729" evidence="2">
    <location>
        <begin position="21"/>
        <end position="77"/>
    </location>
</feature>
<evidence type="ECO:0000313" key="3">
    <source>
        <dbReference type="EMBL" id="SIT35718.1"/>
    </source>
</evidence>
<gene>
    <name evidence="3" type="ORF">BN2476_60003</name>
</gene>
<evidence type="ECO:0000256" key="2">
    <source>
        <dbReference type="SAM" id="SignalP"/>
    </source>
</evidence>
<evidence type="ECO:0000313" key="4">
    <source>
        <dbReference type="Proteomes" id="UP000195569"/>
    </source>
</evidence>
<protein>
    <submittedName>
        <fullName evidence="3">Uncharacterized protein</fullName>
    </submittedName>
</protein>
<dbReference type="AlphaFoldDB" id="A0A1N7RKS1"/>
<dbReference type="RefSeq" id="WP_087732448.1">
    <property type="nucleotide sequence ID" value="NZ_CYGY02000006.1"/>
</dbReference>
<sequence>MNRFDLAVLAVAAGATVSFAILITAAPVAVAQPAATKQMQDAQRKAEQKAREARKQAEQQQAEPQKQEKDNKPASAP</sequence>
<reference evidence="3" key="1">
    <citation type="submission" date="2016-12" db="EMBL/GenBank/DDBJ databases">
        <authorList>
            <person name="Moulin L."/>
        </authorList>
    </citation>
    <scope>NUCLEOTIDE SEQUENCE [LARGE SCALE GENOMIC DNA]</scope>
    <source>
        <strain evidence="3">STM 7183</strain>
    </source>
</reference>
<name>A0A1N7RKS1_9BURK</name>
<organism evidence="3 4">
    <name type="scientific">Paraburkholderia piptadeniae</name>
    <dbReference type="NCBI Taxonomy" id="1701573"/>
    <lineage>
        <taxon>Bacteria</taxon>
        <taxon>Pseudomonadati</taxon>
        <taxon>Pseudomonadota</taxon>
        <taxon>Betaproteobacteria</taxon>
        <taxon>Burkholderiales</taxon>
        <taxon>Burkholderiaceae</taxon>
        <taxon>Paraburkholderia</taxon>
    </lineage>
</organism>
<evidence type="ECO:0000256" key="1">
    <source>
        <dbReference type="SAM" id="MobiDB-lite"/>
    </source>
</evidence>
<feature type="signal peptide" evidence="2">
    <location>
        <begin position="1"/>
        <end position="20"/>
    </location>
</feature>
<feature type="compositionally biased region" description="Basic and acidic residues" evidence="1">
    <location>
        <begin position="42"/>
        <end position="57"/>
    </location>
</feature>
<comment type="caution">
    <text evidence="3">The sequence shown here is derived from an EMBL/GenBank/DDBJ whole genome shotgun (WGS) entry which is preliminary data.</text>
</comment>
<feature type="compositionally biased region" description="Basic and acidic residues" evidence="1">
    <location>
        <begin position="65"/>
        <end position="77"/>
    </location>
</feature>
<accession>A0A1N7RKS1</accession>